<keyword evidence="3" id="KW-0472">Membrane</keyword>
<protein>
    <submittedName>
        <fullName evidence="5">Vacuolar protein sorting-associated protein 33A</fullName>
    </submittedName>
</protein>
<dbReference type="InterPro" id="IPR043154">
    <property type="entry name" value="Sec-1-like_dom1"/>
</dbReference>
<evidence type="ECO:0000256" key="4">
    <source>
        <dbReference type="SAM" id="MobiDB-lite"/>
    </source>
</evidence>
<dbReference type="AlphaFoldDB" id="A0A9Q1CEH3"/>
<dbReference type="Gene3D" id="3.40.50.2060">
    <property type="match status" value="1"/>
</dbReference>
<organism evidence="5 6">
    <name type="scientific">Holothuria leucospilota</name>
    <name type="common">Black long sea cucumber</name>
    <name type="synonym">Mertensiothuria leucospilota</name>
    <dbReference type="NCBI Taxonomy" id="206669"/>
    <lineage>
        <taxon>Eukaryota</taxon>
        <taxon>Metazoa</taxon>
        <taxon>Echinodermata</taxon>
        <taxon>Eleutherozoa</taxon>
        <taxon>Echinozoa</taxon>
        <taxon>Holothuroidea</taxon>
        <taxon>Aspidochirotacea</taxon>
        <taxon>Aspidochirotida</taxon>
        <taxon>Holothuriidae</taxon>
        <taxon>Holothuria</taxon>
    </lineage>
</organism>
<accession>A0A9Q1CEH3</accession>
<dbReference type="SUPFAM" id="SSF56815">
    <property type="entry name" value="Sec1/munc18-like (SM) proteins"/>
    <property type="match status" value="1"/>
</dbReference>
<dbReference type="InterPro" id="IPR001619">
    <property type="entry name" value="Sec1-like"/>
</dbReference>
<dbReference type="Gene3D" id="3.40.50.1910">
    <property type="match status" value="2"/>
</dbReference>
<dbReference type="InterPro" id="IPR036045">
    <property type="entry name" value="Sec1-like_sf"/>
</dbReference>
<dbReference type="FunFam" id="1.25.40.850:FF:000002">
    <property type="entry name" value="Vacuolar protein sorting-associated protein 33A"/>
    <property type="match status" value="1"/>
</dbReference>
<feature type="region of interest" description="Disordered" evidence="4">
    <location>
        <begin position="614"/>
        <end position="633"/>
    </location>
</feature>
<dbReference type="GO" id="GO:0016192">
    <property type="term" value="P:vesicle-mediated transport"/>
    <property type="evidence" value="ECO:0007669"/>
    <property type="project" value="InterPro"/>
</dbReference>
<evidence type="ECO:0000256" key="2">
    <source>
        <dbReference type="ARBA" id="ARBA00009884"/>
    </source>
</evidence>
<dbReference type="Proteomes" id="UP001152320">
    <property type="component" value="Chromosome 4"/>
</dbReference>
<dbReference type="InterPro" id="IPR043127">
    <property type="entry name" value="Sec-1-like_dom3a"/>
</dbReference>
<feature type="region of interest" description="Disordered" evidence="4">
    <location>
        <begin position="274"/>
        <end position="295"/>
    </location>
</feature>
<dbReference type="GO" id="GO:0012505">
    <property type="term" value="C:endomembrane system"/>
    <property type="evidence" value="ECO:0007669"/>
    <property type="project" value="UniProtKB-SubCell"/>
</dbReference>
<dbReference type="Pfam" id="PF00995">
    <property type="entry name" value="Sec1"/>
    <property type="match status" value="1"/>
</dbReference>
<keyword evidence="6" id="KW-1185">Reference proteome</keyword>
<dbReference type="FunFam" id="3.40.50.1910:FF:000005">
    <property type="entry name" value="vacuolar protein sorting-associated protein 33A isoform X1"/>
    <property type="match status" value="1"/>
</dbReference>
<sequence>MASHLNGGGRVNIALWRNKARSDLLKCLRECPGSKALVWDSQLTGPVGLIAEYSLLKENEVDRMFPLNPGRLPLAAGPGASAIQSVIFLVRPKLELMSDIADCIRKTEEVGSRFQKDYHIYFVPMKSTLCCQKLKNLQVYGFLKNVGEYCLELLPMDSDLLSMESSLSFKECNLLNDFTTMHYVARALMKMQAMYGIIPKVYGKGKCAKMVSDMITRMRLEIGDKEFKSEPCFDSMLLLDRSCDLLTPLPTQLTYEGLMDEYFDIQNGTGKFPPEKFAKSNESDQQKDLSTDKKSDFKKIPLNSSDELFAVLRDKNFNAVGPELSKKAKTLSAIYDERKDAKTVRAMKQFVSKLPHIQLEKSQLATHTSIAELVKEKTDTDSFMDSLQIQQEFMNGLDTDKVSSYIEDLIAKKESLVKVLRLICLQSVTNDGLKPKVLDFYKREILQTYGFEHILTLSNLERAGLLKFQGPRGFPTLRKTLNLVVGEVNELNPLDISYVFSGYAPLSVRLIQTLMGPGWRSIQEVMRFLPGQAFEIDQKLPPGVEKRKPLSQGNQEDNTRVCLVFFLGGATFAEIAALRFLSQQENSSHGPTEYIIATTKLINGSNWIESLMENPVPGEEESTSFRPQQSRLR</sequence>
<comment type="similarity">
    <text evidence="2">Belongs to the STXBP/unc-18/SEC1 family.</text>
</comment>
<evidence type="ECO:0000313" key="6">
    <source>
        <dbReference type="Proteomes" id="UP001152320"/>
    </source>
</evidence>
<evidence type="ECO:0000256" key="1">
    <source>
        <dbReference type="ARBA" id="ARBA00004184"/>
    </source>
</evidence>
<comment type="subcellular location">
    <subcellularLocation>
        <location evidence="1">Endomembrane system</location>
        <topology evidence="1">Peripheral membrane protein</topology>
    </subcellularLocation>
</comment>
<comment type="caution">
    <text evidence="5">The sequence shown here is derived from an EMBL/GenBank/DDBJ whole genome shotgun (WGS) entry which is preliminary data.</text>
</comment>
<dbReference type="InterPro" id="IPR043155">
    <property type="entry name" value="VPS33_dom3b"/>
</dbReference>
<reference evidence="5" key="1">
    <citation type="submission" date="2021-10" db="EMBL/GenBank/DDBJ databases">
        <title>Tropical sea cucumber genome reveals ecological adaptation and Cuvierian tubules defense mechanism.</title>
        <authorList>
            <person name="Chen T."/>
        </authorList>
    </citation>
    <scope>NUCLEOTIDE SEQUENCE</scope>
    <source>
        <strain evidence="5">Nanhai2018</strain>
        <tissue evidence="5">Muscle</tissue>
    </source>
</reference>
<dbReference type="Gene3D" id="3.90.830.10">
    <property type="entry name" value="Syntaxin Binding Protein 1, Chain A, domain 2"/>
    <property type="match status" value="1"/>
</dbReference>
<evidence type="ECO:0000313" key="5">
    <source>
        <dbReference type="EMBL" id="KAJ8043832.1"/>
    </source>
</evidence>
<name>A0A9Q1CEH3_HOLLE</name>
<evidence type="ECO:0000256" key="3">
    <source>
        <dbReference type="ARBA" id="ARBA00023136"/>
    </source>
</evidence>
<dbReference type="PANTHER" id="PTHR11679">
    <property type="entry name" value="VESICLE PROTEIN SORTING-ASSOCIATED"/>
    <property type="match status" value="1"/>
</dbReference>
<dbReference type="EMBL" id="JAIZAY010000004">
    <property type="protein sequence ID" value="KAJ8043832.1"/>
    <property type="molecule type" value="Genomic_DNA"/>
</dbReference>
<gene>
    <name evidence="5" type="ORF">HOLleu_11106</name>
</gene>
<proteinExistence type="inferred from homology"/>
<dbReference type="InterPro" id="IPR027482">
    <property type="entry name" value="Sec1-like_dom2"/>
</dbReference>
<dbReference type="OrthoDB" id="10262287at2759"/>
<feature type="compositionally biased region" description="Polar residues" evidence="4">
    <location>
        <begin position="624"/>
        <end position="633"/>
    </location>
</feature>
<dbReference type="Gene3D" id="1.25.40.850">
    <property type="match status" value="1"/>
</dbReference>